<evidence type="ECO:0000256" key="1">
    <source>
        <dbReference type="SAM" id="MobiDB-lite"/>
    </source>
</evidence>
<evidence type="ECO:0000313" key="3">
    <source>
        <dbReference type="Proteomes" id="UP001501822"/>
    </source>
</evidence>
<protein>
    <submittedName>
        <fullName evidence="2">Uncharacterized protein</fullName>
    </submittedName>
</protein>
<comment type="caution">
    <text evidence="2">The sequence shown here is derived from an EMBL/GenBank/DDBJ whole genome shotgun (WGS) entry which is preliminary data.</text>
</comment>
<reference evidence="3" key="1">
    <citation type="journal article" date="2019" name="Int. J. Syst. Evol. Microbiol.">
        <title>The Global Catalogue of Microorganisms (GCM) 10K type strain sequencing project: providing services to taxonomists for standard genome sequencing and annotation.</title>
        <authorList>
            <consortium name="The Broad Institute Genomics Platform"/>
            <consortium name="The Broad Institute Genome Sequencing Center for Infectious Disease"/>
            <person name="Wu L."/>
            <person name="Ma J."/>
        </authorList>
    </citation>
    <scope>NUCLEOTIDE SEQUENCE [LARGE SCALE GENOMIC DNA]</scope>
    <source>
        <strain evidence="3">JCM 3146</strain>
    </source>
</reference>
<dbReference type="Proteomes" id="UP001501822">
    <property type="component" value="Unassembled WGS sequence"/>
</dbReference>
<proteinExistence type="predicted"/>
<feature type="region of interest" description="Disordered" evidence="1">
    <location>
        <begin position="17"/>
        <end position="36"/>
    </location>
</feature>
<name>A0ABP3GW67_9ACTN</name>
<evidence type="ECO:0000313" key="2">
    <source>
        <dbReference type="EMBL" id="GAA0355960.1"/>
    </source>
</evidence>
<keyword evidence="3" id="KW-1185">Reference proteome</keyword>
<sequence length="76" mass="8128">MEAGAPLCAAPPVTRRIRRPRGASPPAPDTRAAHTDGLAPVRAQPGRRAYPRARVNTASSIGSVTRPVKVFCWLGW</sequence>
<accession>A0ABP3GW67</accession>
<organism evidence="2 3">
    <name type="scientific">Actinoallomurus spadix</name>
    <dbReference type="NCBI Taxonomy" id="79912"/>
    <lineage>
        <taxon>Bacteria</taxon>
        <taxon>Bacillati</taxon>
        <taxon>Actinomycetota</taxon>
        <taxon>Actinomycetes</taxon>
        <taxon>Streptosporangiales</taxon>
        <taxon>Thermomonosporaceae</taxon>
        <taxon>Actinoallomurus</taxon>
    </lineage>
</organism>
<gene>
    <name evidence="2" type="ORF">GCM10010151_51970</name>
</gene>
<dbReference type="EMBL" id="BAAABM010000047">
    <property type="protein sequence ID" value="GAA0355960.1"/>
    <property type="molecule type" value="Genomic_DNA"/>
</dbReference>